<organism evidence="2 3">
    <name type="scientific">Phyllotreta striolata</name>
    <name type="common">Striped flea beetle</name>
    <name type="synonym">Crioceris striolata</name>
    <dbReference type="NCBI Taxonomy" id="444603"/>
    <lineage>
        <taxon>Eukaryota</taxon>
        <taxon>Metazoa</taxon>
        <taxon>Ecdysozoa</taxon>
        <taxon>Arthropoda</taxon>
        <taxon>Hexapoda</taxon>
        <taxon>Insecta</taxon>
        <taxon>Pterygota</taxon>
        <taxon>Neoptera</taxon>
        <taxon>Endopterygota</taxon>
        <taxon>Coleoptera</taxon>
        <taxon>Polyphaga</taxon>
        <taxon>Cucujiformia</taxon>
        <taxon>Chrysomeloidea</taxon>
        <taxon>Chrysomelidae</taxon>
        <taxon>Galerucinae</taxon>
        <taxon>Alticini</taxon>
        <taxon>Phyllotreta</taxon>
    </lineage>
</organism>
<dbReference type="Pfam" id="PF01395">
    <property type="entry name" value="PBP_GOBP"/>
    <property type="match status" value="1"/>
</dbReference>
<dbReference type="GO" id="GO:0005549">
    <property type="term" value="F:odorant binding"/>
    <property type="evidence" value="ECO:0007669"/>
    <property type="project" value="InterPro"/>
</dbReference>
<accession>A0A9N9XJZ5</accession>
<dbReference type="InterPro" id="IPR006170">
    <property type="entry name" value="PBP/GOBP"/>
</dbReference>
<keyword evidence="1" id="KW-0732">Signal</keyword>
<dbReference type="Gene3D" id="1.10.238.20">
    <property type="entry name" value="Pheromone/general odorant binding protein domain"/>
    <property type="match status" value="1"/>
</dbReference>
<protein>
    <submittedName>
        <fullName evidence="2">Uncharacterized protein</fullName>
    </submittedName>
</protein>
<dbReference type="SMART" id="SM00708">
    <property type="entry name" value="PhBP"/>
    <property type="match status" value="1"/>
</dbReference>
<gene>
    <name evidence="2" type="ORF">PHYEVI_LOCUS3247</name>
</gene>
<dbReference type="Proteomes" id="UP001153712">
    <property type="component" value="Chromosome 12"/>
</dbReference>
<dbReference type="AlphaFoldDB" id="A0A9N9XJZ5"/>
<reference evidence="2" key="1">
    <citation type="submission" date="2022-01" db="EMBL/GenBank/DDBJ databases">
        <authorList>
            <person name="King R."/>
        </authorList>
    </citation>
    <scope>NUCLEOTIDE SEQUENCE</scope>
</reference>
<feature type="signal peptide" evidence="1">
    <location>
        <begin position="1"/>
        <end position="21"/>
    </location>
</feature>
<dbReference type="EMBL" id="OU900105">
    <property type="protein sequence ID" value="CAG9856834.1"/>
    <property type="molecule type" value="Genomic_DNA"/>
</dbReference>
<sequence>MKCVRFSLFLISVCCLQLAELLTVEQIKLLDERRGACLQETGVDSTVLERARKRDFVDDQKLKEHILCVAMKHQFVKDGELQQQQIIKKVGLFLEDEGLASKLYAKCSKDQGNILDTVFFTAQCFLKTAPIPII</sequence>
<dbReference type="CDD" id="cd23992">
    <property type="entry name" value="PBP_GOBP"/>
    <property type="match status" value="1"/>
</dbReference>
<dbReference type="OrthoDB" id="6693014at2759"/>
<keyword evidence="3" id="KW-1185">Reference proteome</keyword>
<feature type="chain" id="PRO_5040234708" evidence="1">
    <location>
        <begin position="22"/>
        <end position="134"/>
    </location>
</feature>
<dbReference type="SUPFAM" id="SSF47565">
    <property type="entry name" value="Insect pheromone/odorant-binding proteins"/>
    <property type="match status" value="1"/>
</dbReference>
<evidence type="ECO:0000313" key="2">
    <source>
        <dbReference type="EMBL" id="CAG9856834.1"/>
    </source>
</evidence>
<evidence type="ECO:0000256" key="1">
    <source>
        <dbReference type="SAM" id="SignalP"/>
    </source>
</evidence>
<evidence type="ECO:0000313" key="3">
    <source>
        <dbReference type="Proteomes" id="UP001153712"/>
    </source>
</evidence>
<proteinExistence type="predicted"/>
<dbReference type="InterPro" id="IPR036728">
    <property type="entry name" value="PBP_GOBP_sf"/>
</dbReference>
<name>A0A9N9XJZ5_PHYSR</name>